<dbReference type="STRING" id="1231657.A0A1Y2AAV6"/>
<gene>
    <name evidence="2" type="ORF">BCR34DRAFT_595146</name>
</gene>
<dbReference type="GO" id="GO:0016279">
    <property type="term" value="F:protein-lysine N-methyltransferase activity"/>
    <property type="evidence" value="ECO:0007669"/>
    <property type="project" value="InterPro"/>
</dbReference>
<sequence>MAAALDPGEEHVNFIDWAKKHGVTINGVAPAKFVGRGIGIVAARDLKAGEQLVHVRHTSLISVASPSVRSLNLPLGASIHGSLAAFLSLSFEDKTSAHRAWQGVWPSLDEFKSILPFYWPKKAQDLLPDDAKALLSTQQSKLEADWQALRPYLRASPKSLFTYTWLIVNTRTFFWDYPDIPGHSSPRLPKKRAKLTADDCYAMCPFMDYFNHQDHGCKTDYDAKGYSVTADRDYKAGEEVYVSYGPHSNSFLLVEYGFLLSNNTCDFISLDHLIIPALSTAQAEILKDDGFHGSYAFTPVPPYTCHRTQSALRLLILPTRRYTVFISGTDEGGAEQSRIDNHLLNLLKEYSRTIMSTIEDVEGLEAETEPIETEGFAKGQRKSKAEVEREAKDTRVVSGEQREGLLLRWKQVREMVNEGVRALGG</sequence>
<dbReference type="InterPro" id="IPR044429">
    <property type="entry name" value="SETD4_SET"/>
</dbReference>
<dbReference type="Gene3D" id="3.90.1410.10">
    <property type="entry name" value="set domain protein methyltransferase, domain 1"/>
    <property type="match status" value="1"/>
</dbReference>
<evidence type="ECO:0000313" key="3">
    <source>
        <dbReference type="Proteomes" id="UP000193144"/>
    </source>
</evidence>
<dbReference type="CDD" id="cd19177">
    <property type="entry name" value="SET_SETD4"/>
    <property type="match status" value="1"/>
</dbReference>
<organism evidence="2 3">
    <name type="scientific">Clohesyomyces aquaticus</name>
    <dbReference type="NCBI Taxonomy" id="1231657"/>
    <lineage>
        <taxon>Eukaryota</taxon>
        <taxon>Fungi</taxon>
        <taxon>Dikarya</taxon>
        <taxon>Ascomycota</taxon>
        <taxon>Pezizomycotina</taxon>
        <taxon>Dothideomycetes</taxon>
        <taxon>Pleosporomycetidae</taxon>
        <taxon>Pleosporales</taxon>
        <taxon>Lindgomycetaceae</taxon>
        <taxon>Clohesyomyces</taxon>
    </lineage>
</organism>
<dbReference type="InterPro" id="IPR046341">
    <property type="entry name" value="SET_dom_sf"/>
</dbReference>
<keyword evidence="3" id="KW-1185">Reference proteome</keyword>
<dbReference type="OrthoDB" id="341421at2759"/>
<proteinExistence type="predicted"/>
<dbReference type="SUPFAM" id="SSF82199">
    <property type="entry name" value="SET domain"/>
    <property type="match status" value="1"/>
</dbReference>
<dbReference type="InterPro" id="IPR001214">
    <property type="entry name" value="SET_dom"/>
</dbReference>
<reference evidence="2 3" key="1">
    <citation type="submission" date="2016-07" db="EMBL/GenBank/DDBJ databases">
        <title>Pervasive Adenine N6-methylation of Active Genes in Fungi.</title>
        <authorList>
            <consortium name="DOE Joint Genome Institute"/>
            <person name="Mondo S.J."/>
            <person name="Dannebaum R.O."/>
            <person name="Kuo R.C."/>
            <person name="Labutti K."/>
            <person name="Haridas S."/>
            <person name="Kuo A."/>
            <person name="Salamov A."/>
            <person name="Ahrendt S.R."/>
            <person name="Lipzen A."/>
            <person name="Sullivan W."/>
            <person name="Andreopoulos W.B."/>
            <person name="Clum A."/>
            <person name="Lindquist E."/>
            <person name="Daum C."/>
            <person name="Ramamoorthy G.K."/>
            <person name="Gryganskyi A."/>
            <person name="Culley D."/>
            <person name="Magnuson J.K."/>
            <person name="James T.Y."/>
            <person name="O'Malley M.A."/>
            <person name="Stajich J.E."/>
            <person name="Spatafora J.W."/>
            <person name="Visel A."/>
            <person name="Grigoriev I.V."/>
        </authorList>
    </citation>
    <scope>NUCLEOTIDE SEQUENCE [LARGE SCALE GENOMIC DNA]</scope>
    <source>
        <strain evidence="2 3">CBS 115471</strain>
    </source>
</reference>
<dbReference type="AlphaFoldDB" id="A0A1Y2AAV6"/>
<comment type="caution">
    <text evidence="2">The sequence shown here is derived from an EMBL/GenBank/DDBJ whole genome shotgun (WGS) entry which is preliminary data.</text>
</comment>
<evidence type="ECO:0000313" key="2">
    <source>
        <dbReference type="EMBL" id="ORY19679.1"/>
    </source>
</evidence>
<dbReference type="PANTHER" id="PTHR13271:SF137">
    <property type="entry name" value="SET DOMAIN-CONTAINING PROTEIN"/>
    <property type="match status" value="1"/>
</dbReference>
<dbReference type="Proteomes" id="UP000193144">
    <property type="component" value="Unassembled WGS sequence"/>
</dbReference>
<dbReference type="PANTHER" id="PTHR13271">
    <property type="entry name" value="UNCHARACTERIZED PUTATIVE METHYLTRANSFERASE"/>
    <property type="match status" value="1"/>
</dbReference>
<protein>
    <recommendedName>
        <fullName evidence="1">SET domain-containing protein</fullName>
    </recommendedName>
</protein>
<name>A0A1Y2AAV6_9PLEO</name>
<accession>A0A1Y2AAV6</accession>
<feature type="domain" description="SET" evidence="1">
    <location>
        <begin position="21"/>
        <end position="245"/>
    </location>
</feature>
<evidence type="ECO:0000259" key="1">
    <source>
        <dbReference type="PROSITE" id="PS50280"/>
    </source>
</evidence>
<dbReference type="PROSITE" id="PS50280">
    <property type="entry name" value="SET"/>
    <property type="match status" value="1"/>
</dbReference>
<dbReference type="EMBL" id="MCFA01000001">
    <property type="protein sequence ID" value="ORY19679.1"/>
    <property type="molecule type" value="Genomic_DNA"/>
</dbReference>
<dbReference type="Pfam" id="PF00856">
    <property type="entry name" value="SET"/>
    <property type="match status" value="1"/>
</dbReference>
<dbReference type="InterPro" id="IPR050600">
    <property type="entry name" value="SETD3_SETD6_MTase"/>
</dbReference>